<keyword evidence="1" id="KW-0614">Plasmid</keyword>
<dbReference type="RefSeq" id="WP_172642026.1">
    <property type="nucleotide sequence ID" value="NZ_CP004344.1"/>
</dbReference>
<sequence>MINLDIELEIGWFATRANIAFMHEKGSHNLPIRKYLTKIVNSSIIKK</sequence>
<proteinExistence type="predicted"/>
<dbReference type="HOGENOM" id="CLU_3165280_0_0_12"/>
<gene>
    <name evidence="1" type="ORF">BCD_1898</name>
</gene>
<protein>
    <submittedName>
        <fullName evidence="1">Uncharacterized protein</fullName>
    </submittedName>
</protein>
<organism evidence="1">
    <name type="scientific">Borrelia crocidurae DOU</name>
    <dbReference type="NCBI Taxonomy" id="1293575"/>
    <lineage>
        <taxon>Bacteria</taxon>
        <taxon>Pseudomonadati</taxon>
        <taxon>Spirochaetota</taxon>
        <taxon>Spirochaetia</taxon>
        <taxon>Spirochaetales</taxon>
        <taxon>Borreliaceae</taxon>
        <taxon>Borrelia</taxon>
    </lineage>
</organism>
<dbReference type="EMBL" id="CP004344">
    <property type="protein sequence ID" value="AHH07964.1"/>
    <property type="molecule type" value="Genomic_DNA"/>
</dbReference>
<accession>W5SLD7</accession>
<name>W5SLD7_9SPIR</name>
<dbReference type="AlphaFoldDB" id="W5SLD7"/>
<reference evidence="1" key="1">
    <citation type="submission" date="2013-02" db="EMBL/GenBank/DDBJ databases">
        <title>Comparative genomics of Borrelia species.</title>
        <authorList>
            <person name="Schwan T.G."/>
            <person name="Raffel S.J."/>
            <person name="Porcella S.F."/>
        </authorList>
    </citation>
    <scope>NUCLEOTIDE SEQUENCE</scope>
    <source>
        <strain evidence="1">DOU</strain>
        <plasmid evidence="1">unnamed</plasmid>
    </source>
</reference>
<evidence type="ECO:0000313" key="1">
    <source>
        <dbReference type="EMBL" id="AHH07964.1"/>
    </source>
</evidence>
<geneLocation type="plasmid" evidence="1">
    <name>unnamed</name>
</geneLocation>